<feature type="compositionally biased region" description="Basic and acidic residues" evidence="1">
    <location>
        <begin position="66"/>
        <end position="77"/>
    </location>
</feature>
<keyword evidence="3" id="KW-1185">Reference proteome</keyword>
<name>A0A8J2PA93_9HEXA</name>
<proteinExistence type="predicted"/>
<protein>
    <submittedName>
        <fullName evidence="2">Uncharacterized protein</fullName>
    </submittedName>
</protein>
<dbReference type="Proteomes" id="UP000708208">
    <property type="component" value="Unassembled WGS sequence"/>
</dbReference>
<sequence>MEIHKNDIQSDGMILTMPKSNDGRTCHHLIIDVVTCQAGDLQFARSAPNTIFINKSDQNPTSIEFRGGRGDDPSKLP</sequence>
<comment type="caution">
    <text evidence="2">The sequence shown here is derived from an EMBL/GenBank/DDBJ whole genome shotgun (WGS) entry which is preliminary data.</text>
</comment>
<organism evidence="2 3">
    <name type="scientific">Allacma fusca</name>
    <dbReference type="NCBI Taxonomy" id="39272"/>
    <lineage>
        <taxon>Eukaryota</taxon>
        <taxon>Metazoa</taxon>
        <taxon>Ecdysozoa</taxon>
        <taxon>Arthropoda</taxon>
        <taxon>Hexapoda</taxon>
        <taxon>Collembola</taxon>
        <taxon>Symphypleona</taxon>
        <taxon>Sminthuridae</taxon>
        <taxon>Allacma</taxon>
    </lineage>
</organism>
<accession>A0A8J2PA93</accession>
<feature type="region of interest" description="Disordered" evidence="1">
    <location>
        <begin position="55"/>
        <end position="77"/>
    </location>
</feature>
<gene>
    <name evidence="2" type="ORF">AFUS01_LOCUS31068</name>
</gene>
<evidence type="ECO:0000313" key="2">
    <source>
        <dbReference type="EMBL" id="CAG7820691.1"/>
    </source>
</evidence>
<dbReference type="AlphaFoldDB" id="A0A8J2PA93"/>
<reference evidence="2" key="1">
    <citation type="submission" date="2021-06" db="EMBL/GenBank/DDBJ databases">
        <authorList>
            <person name="Hodson N. C."/>
            <person name="Mongue J. A."/>
            <person name="Jaron S. K."/>
        </authorList>
    </citation>
    <scope>NUCLEOTIDE SEQUENCE</scope>
</reference>
<evidence type="ECO:0000256" key="1">
    <source>
        <dbReference type="SAM" id="MobiDB-lite"/>
    </source>
</evidence>
<dbReference type="EMBL" id="CAJVCH010486901">
    <property type="protein sequence ID" value="CAG7820691.1"/>
    <property type="molecule type" value="Genomic_DNA"/>
</dbReference>
<evidence type="ECO:0000313" key="3">
    <source>
        <dbReference type="Proteomes" id="UP000708208"/>
    </source>
</evidence>